<reference evidence="2 3" key="1">
    <citation type="submission" date="2020-07" db="EMBL/GenBank/DDBJ databases">
        <title>Sequencing the genomes of 1000 actinobacteria strains.</title>
        <authorList>
            <person name="Klenk H.-P."/>
        </authorList>
    </citation>
    <scope>NUCLEOTIDE SEQUENCE [LARGE SCALE GENOMIC DNA]</scope>
    <source>
        <strain evidence="2 3">DSM 15664</strain>
    </source>
</reference>
<keyword evidence="1" id="KW-0472">Membrane</keyword>
<feature type="transmembrane region" description="Helical" evidence="1">
    <location>
        <begin position="87"/>
        <end position="104"/>
    </location>
</feature>
<accession>A0A7Z0EAR0</accession>
<dbReference type="Proteomes" id="UP000560069">
    <property type="component" value="Unassembled WGS sequence"/>
</dbReference>
<feature type="transmembrane region" description="Helical" evidence="1">
    <location>
        <begin position="43"/>
        <end position="67"/>
    </location>
</feature>
<keyword evidence="1" id="KW-0812">Transmembrane</keyword>
<sequence>MNPTHTNTAAARTFSVDTTSPGVSLTGAIRSEIVKLNALRTCWWLSVITIGLGGFMAGVVAFSVQHLMADNPGSAGDAMEVATQGQAGSYFAMFLLGSLGVIAISTECSTGAIRSSVTVVPRRSLLLSAKAVALVMWAAVVAAILVVASHLLTSFIAESLSPGDIFDAEIAAMYAATWATVTLTALLGFGLGVLLRSAAGGIVVLAIILFVMQIVTVILYDITGGAAWVETLLQVEYTNLVNTLVNPGTGQGGLIAALEPWQAGIGLLIWVGVPLTLGALRFTRSDA</sequence>
<keyword evidence="3" id="KW-1185">Reference proteome</keyword>
<feature type="transmembrane region" description="Helical" evidence="1">
    <location>
        <begin position="261"/>
        <end position="280"/>
    </location>
</feature>
<gene>
    <name evidence="2" type="ORF">HNR11_002740</name>
</gene>
<dbReference type="PANTHER" id="PTHR37305:SF1">
    <property type="entry name" value="MEMBRANE PROTEIN"/>
    <property type="match status" value="1"/>
</dbReference>
<dbReference type="PANTHER" id="PTHR37305">
    <property type="entry name" value="INTEGRAL MEMBRANE PROTEIN-RELATED"/>
    <property type="match status" value="1"/>
</dbReference>
<evidence type="ECO:0000256" key="1">
    <source>
        <dbReference type="SAM" id="Phobius"/>
    </source>
</evidence>
<evidence type="ECO:0000313" key="3">
    <source>
        <dbReference type="Proteomes" id="UP000560069"/>
    </source>
</evidence>
<protein>
    <submittedName>
        <fullName evidence="2">ABC-2 type transport system permease protein</fullName>
    </submittedName>
</protein>
<feature type="transmembrane region" description="Helical" evidence="1">
    <location>
        <begin position="172"/>
        <end position="195"/>
    </location>
</feature>
<dbReference type="Pfam" id="PF12679">
    <property type="entry name" value="ABC2_membrane_2"/>
    <property type="match status" value="1"/>
</dbReference>
<feature type="transmembrane region" description="Helical" evidence="1">
    <location>
        <begin position="202"/>
        <end position="220"/>
    </location>
</feature>
<proteinExistence type="predicted"/>
<comment type="caution">
    <text evidence="2">The sequence shown here is derived from an EMBL/GenBank/DDBJ whole genome shotgun (WGS) entry which is preliminary data.</text>
</comment>
<evidence type="ECO:0000313" key="2">
    <source>
        <dbReference type="EMBL" id="NYJ18150.1"/>
    </source>
</evidence>
<dbReference type="RefSeq" id="WP_179443080.1">
    <property type="nucleotide sequence ID" value="NZ_BAAALK010000003.1"/>
</dbReference>
<keyword evidence="1" id="KW-1133">Transmembrane helix</keyword>
<dbReference type="EMBL" id="JACCFQ010000002">
    <property type="protein sequence ID" value="NYJ18150.1"/>
    <property type="molecule type" value="Genomic_DNA"/>
</dbReference>
<organism evidence="2 3">
    <name type="scientific">Nesterenkonia sandarakina</name>
    <dbReference type="NCBI Taxonomy" id="272918"/>
    <lineage>
        <taxon>Bacteria</taxon>
        <taxon>Bacillati</taxon>
        <taxon>Actinomycetota</taxon>
        <taxon>Actinomycetes</taxon>
        <taxon>Micrococcales</taxon>
        <taxon>Micrococcaceae</taxon>
        <taxon>Nesterenkonia</taxon>
    </lineage>
</organism>
<dbReference type="AlphaFoldDB" id="A0A7Z0EAR0"/>
<feature type="transmembrane region" description="Helical" evidence="1">
    <location>
        <begin position="125"/>
        <end position="152"/>
    </location>
</feature>
<name>A0A7Z0EAR0_9MICC</name>